<dbReference type="Pfam" id="PF01047">
    <property type="entry name" value="MarR"/>
    <property type="match status" value="1"/>
</dbReference>
<dbReference type="InterPro" id="IPR000835">
    <property type="entry name" value="HTH_MarR-typ"/>
</dbReference>
<dbReference type="RefSeq" id="WP_076813511.1">
    <property type="nucleotide sequence ID" value="NZ_MOMC01000008.1"/>
</dbReference>
<dbReference type="Gene3D" id="1.10.10.10">
    <property type="entry name" value="Winged helix-like DNA-binding domain superfamily/Winged helix DNA-binding domain"/>
    <property type="match status" value="1"/>
</dbReference>
<accession>A0A1V2II06</accession>
<dbReference type="Proteomes" id="UP000188929">
    <property type="component" value="Unassembled WGS sequence"/>
</dbReference>
<keyword evidence="4" id="KW-1185">Reference proteome</keyword>
<dbReference type="GO" id="GO:0003700">
    <property type="term" value="F:DNA-binding transcription factor activity"/>
    <property type="evidence" value="ECO:0007669"/>
    <property type="project" value="InterPro"/>
</dbReference>
<evidence type="ECO:0000259" key="2">
    <source>
        <dbReference type="PROSITE" id="PS50995"/>
    </source>
</evidence>
<feature type="region of interest" description="Disordered" evidence="1">
    <location>
        <begin position="1"/>
        <end position="22"/>
    </location>
</feature>
<dbReference type="EMBL" id="MOMC01000008">
    <property type="protein sequence ID" value="ONH32808.1"/>
    <property type="molecule type" value="Genomic_DNA"/>
</dbReference>
<dbReference type="PANTHER" id="PTHR39515:SF2">
    <property type="entry name" value="HTH-TYPE TRANSCRIPTIONAL REGULATOR RV0880"/>
    <property type="match status" value="1"/>
</dbReference>
<dbReference type="PANTHER" id="PTHR39515">
    <property type="entry name" value="CONSERVED PROTEIN"/>
    <property type="match status" value="1"/>
</dbReference>
<organism evidence="3 4">
    <name type="scientific">Pseudofrankia asymbiotica</name>
    <dbReference type="NCBI Taxonomy" id="1834516"/>
    <lineage>
        <taxon>Bacteria</taxon>
        <taxon>Bacillati</taxon>
        <taxon>Actinomycetota</taxon>
        <taxon>Actinomycetes</taxon>
        <taxon>Frankiales</taxon>
        <taxon>Frankiaceae</taxon>
        <taxon>Pseudofrankia</taxon>
    </lineage>
</organism>
<dbReference type="InterPro" id="IPR036390">
    <property type="entry name" value="WH_DNA-bd_sf"/>
</dbReference>
<evidence type="ECO:0000313" key="3">
    <source>
        <dbReference type="EMBL" id="ONH32808.1"/>
    </source>
</evidence>
<evidence type="ECO:0000313" key="4">
    <source>
        <dbReference type="Proteomes" id="UP000188929"/>
    </source>
</evidence>
<feature type="domain" description="HTH marR-type" evidence="2">
    <location>
        <begin position="21"/>
        <end position="155"/>
    </location>
</feature>
<dbReference type="STRING" id="1834516.BL253_03500"/>
<evidence type="ECO:0000256" key="1">
    <source>
        <dbReference type="SAM" id="MobiDB-lite"/>
    </source>
</evidence>
<protein>
    <submittedName>
        <fullName evidence="3">MarR family transcriptional regulator</fullName>
    </submittedName>
</protein>
<sequence length="159" mass="17133">MAGTHTDEAGGQGGEPLAESAAAVSRDLRVVISRMRRRLREVADAEGELSPSQTSVLARLSKEGAWTASGLATAERVRPQSMAATLTALDTHGLIRRDPDPTDGRRQLVTLTDAGRRHAAGDSAARAQWLTRALHDHYTEAELQTLMEAMALLDRLAQL</sequence>
<comment type="caution">
    <text evidence="3">The sequence shown here is derived from an EMBL/GenBank/DDBJ whole genome shotgun (WGS) entry which is preliminary data.</text>
</comment>
<dbReference type="PROSITE" id="PS50995">
    <property type="entry name" value="HTH_MARR_2"/>
    <property type="match status" value="1"/>
</dbReference>
<dbReference type="SMART" id="SM00347">
    <property type="entry name" value="HTH_MARR"/>
    <property type="match status" value="1"/>
</dbReference>
<reference evidence="4" key="1">
    <citation type="submission" date="2016-10" db="EMBL/GenBank/DDBJ databases">
        <title>Frankia sp. NRRL B-16386 Genome sequencing.</title>
        <authorList>
            <person name="Ghodhbane-Gtari F."/>
            <person name="Swanson E."/>
            <person name="Gueddou A."/>
            <person name="Hezbri K."/>
            <person name="Ktari K."/>
            <person name="Nouioui I."/>
            <person name="Morris K."/>
            <person name="Simpson S."/>
            <person name="Abebe-Akele F."/>
            <person name="Thomas K."/>
            <person name="Gtari M."/>
            <person name="Tisa L.S."/>
        </authorList>
    </citation>
    <scope>NUCLEOTIDE SEQUENCE [LARGE SCALE GENOMIC DNA]</scope>
    <source>
        <strain evidence="4">NRRL B-16386</strain>
    </source>
</reference>
<dbReference type="InterPro" id="IPR052526">
    <property type="entry name" value="HTH-type_Bedaq_tolerance"/>
</dbReference>
<dbReference type="InterPro" id="IPR036388">
    <property type="entry name" value="WH-like_DNA-bd_sf"/>
</dbReference>
<name>A0A1V2II06_9ACTN</name>
<dbReference type="SUPFAM" id="SSF46785">
    <property type="entry name" value="Winged helix' DNA-binding domain"/>
    <property type="match status" value="1"/>
</dbReference>
<dbReference type="AlphaFoldDB" id="A0A1V2II06"/>
<gene>
    <name evidence="3" type="ORF">BL253_03500</name>
</gene>
<dbReference type="OrthoDB" id="3215377at2"/>
<dbReference type="Gene3D" id="1.10.287.100">
    <property type="match status" value="1"/>
</dbReference>
<proteinExistence type="predicted"/>